<dbReference type="InterPro" id="IPR014710">
    <property type="entry name" value="RmlC-like_jellyroll"/>
</dbReference>
<dbReference type="Gene3D" id="1.10.10.10">
    <property type="entry name" value="Winged helix-like DNA-binding domain superfamily/Winged helix DNA-binding domain"/>
    <property type="match status" value="1"/>
</dbReference>
<keyword evidence="3" id="KW-0804">Transcription</keyword>
<keyword evidence="7" id="KW-1185">Reference proteome</keyword>
<dbReference type="InterPro" id="IPR036388">
    <property type="entry name" value="WH-like_DNA-bd_sf"/>
</dbReference>
<dbReference type="Pfam" id="PF13545">
    <property type="entry name" value="HTH_Crp_2"/>
    <property type="match status" value="1"/>
</dbReference>
<dbReference type="Pfam" id="PF00027">
    <property type="entry name" value="cNMP_binding"/>
    <property type="match status" value="1"/>
</dbReference>
<gene>
    <name evidence="6" type="ORF">CU669_09990</name>
</gene>
<dbReference type="GO" id="GO:0003677">
    <property type="term" value="F:DNA binding"/>
    <property type="evidence" value="ECO:0007669"/>
    <property type="project" value="UniProtKB-KW"/>
</dbReference>
<dbReference type="CDD" id="cd00038">
    <property type="entry name" value="CAP_ED"/>
    <property type="match status" value="1"/>
</dbReference>
<feature type="domain" description="Cyclic nucleotide-binding" evidence="4">
    <location>
        <begin position="17"/>
        <end position="91"/>
    </location>
</feature>
<dbReference type="AlphaFoldDB" id="A0A364NY61"/>
<dbReference type="OrthoDB" id="190787at2"/>
<accession>A0A364NY61</accession>
<organism evidence="6 7">
    <name type="scientific">Paramagnetospirillum kuznetsovii</name>
    <dbReference type="NCBI Taxonomy" id="2053833"/>
    <lineage>
        <taxon>Bacteria</taxon>
        <taxon>Pseudomonadati</taxon>
        <taxon>Pseudomonadota</taxon>
        <taxon>Alphaproteobacteria</taxon>
        <taxon>Rhodospirillales</taxon>
        <taxon>Magnetospirillaceae</taxon>
        <taxon>Paramagnetospirillum</taxon>
    </lineage>
</organism>
<dbReference type="SMART" id="SM00100">
    <property type="entry name" value="cNMP"/>
    <property type="match status" value="1"/>
</dbReference>
<dbReference type="SUPFAM" id="SSF46785">
    <property type="entry name" value="Winged helix' DNA-binding domain"/>
    <property type="match status" value="1"/>
</dbReference>
<evidence type="ECO:0000313" key="7">
    <source>
        <dbReference type="Proteomes" id="UP000251075"/>
    </source>
</evidence>
<dbReference type="RefSeq" id="WP_112144237.1">
    <property type="nucleotide sequence ID" value="NZ_PGTO01000006.1"/>
</dbReference>
<evidence type="ECO:0000256" key="1">
    <source>
        <dbReference type="ARBA" id="ARBA00023015"/>
    </source>
</evidence>
<keyword evidence="1" id="KW-0805">Transcription regulation</keyword>
<proteinExistence type="predicted"/>
<evidence type="ECO:0000256" key="3">
    <source>
        <dbReference type="ARBA" id="ARBA00023163"/>
    </source>
</evidence>
<comment type="caution">
    <text evidence="6">The sequence shown here is derived from an EMBL/GenBank/DDBJ whole genome shotgun (WGS) entry which is preliminary data.</text>
</comment>
<name>A0A364NY61_9PROT</name>
<dbReference type="Gene3D" id="2.60.120.10">
    <property type="entry name" value="Jelly Rolls"/>
    <property type="match status" value="1"/>
</dbReference>
<evidence type="ECO:0000313" key="6">
    <source>
        <dbReference type="EMBL" id="RAU22018.1"/>
    </source>
</evidence>
<dbReference type="PANTHER" id="PTHR24567:SF74">
    <property type="entry name" value="HTH-TYPE TRANSCRIPTIONAL REGULATOR ARCR"/>
    <property type="match status" value="1"/>
</dbReference>
<dbReference type="InterPro" id="IPR012318">
    <property type="entry name" value="HTH_CRP"/>
</dbReference>
<keyword evidence="2" id="KW-0238">DNA-binding</keyword>
<reference evidence="6 7" key="1">
    <citation type="submission" date="2017-11" db="EMBL/GenBank/DDBJ databases">
        <title>Draft genome sequence of magnetotactic bacterium Magnetospirillum kuznetsovii LBB-42.</title>
        <authorList>
            <person name="Grouzdev D.S."/>
            <person name="Rysina M.S."/>
            <person name="Baslerov R.V."/>
            <person name="Koziaeva V."/>
        </authorList>
    </citation>
    <scope>NUCLEOTIDE SEQUENCE [LARGE SCALE GENOMIC DNA]</scope>
    <source>
        <strain evidence="6 7">LBB-42</strain>
    </source>
</reference>
<dbReference type="GO" id="GO:0005829">
    <property type="term" value="C:cytosol"/>
    <property type="evidence" value="ECO:0007669"/>
    <property type="project" value="TreeGrafter"/>
</dbReference>
<dbReference type="GO" id="GO:0003700">
    <property type="term" value="F:DNA-binding transcription factor activity"/>
    <property type="evidence" value="ECO:0007669"/>
    <property type="project" value="TreeGrafter"/>
</dbReference>
<dbReference type="PROSITE" id="PS51063">
    <property type="entry name" value="HTH_CRP_2"/>
    <property type="match status" value="1"/>
</dbReference>
<dbReference type="InterPro" id="IPR050397">
    <property type="entry name" value="Env_Response_Regulators"/>
</dbReference>
<evidence type="ECO:0000259" key="4">
    <source>
        <dbReference type="PROSITE" id="PS50042"/>
    </source>
</evidence>
<dbReference type="SUPFAM" id="SSF51206">
    <property type="entry name" value="cAMP-binding domain-like"/>
    <property type="match status" value="1"/>
</dbReference>
<dbReference type="Proteomes" id="UP000251075">
    <property type="component" value="Unassembled WGS sequence"/>
</dbReference>
<protein>
    <submittedName>
        <fullName evidence="6">cAMP-binding protein</fullName>
    </submittedName>
</protein>
<evidence type="ECO:0000259" key="5">
    <source>
        <dbReference type="PROSITE" id="PS51063"/>
    </source>
</evidence>
<dbReference type="PANTHER" id="PTHR24567">
    <property type="entry name" value="CRP FAMILY TRANSCRIPTIONAL REGULATORY PROTEIN"/>
    <property type="match status" value="1"/>
</dbReference>
<dbReference type="InterPro" id="IPR000595">
    <property type="entry name" value="cNMP-bd_dom"/>
</dbReference>
<dbReference type="InterPro" id="IPR018490">
    <property type="entry name" value="cNMP-bd_dom_sf"/>
</dbReference>
<dbReference type="EMBL" id="PGTO01000006">
    <property type="protein sequence ID" value="RAU22018.1"/>
    <property type="molecule type" value="Genomic_DNA"/>
</dbReference>
<dbReference type="InterPro" id="IPR036390">
    <property type="entry name" value="WH_DNA-bd_sf"/>
</dbReference>
<dbReference type="SMART" id="SM00419">
    <property type="entry name" value="HTH_CRP"/>
    <property type="match status" value="1"/>
</dbReference>
<evidence type="ECO:0000256" key="2">
    <source>
        <dbReference type="ARBA" id="ARBA00023125"/>
    </source>
</evidence>
<feature type="domain" description="HTH crp-type" evidence="5">
    <location>
        <begin position="151"/>
        <end position="222"/>
    </location>
</feature>
<sequence>MSALTPADFAVIARAPLLAGLKSEELALLLDGAHVASYPETELLFSQGDRADRFFVVMEGRVNLFALTETGDQSIIEVFDSVCTFAEAAIFSSGVFPLNCEVSAGSRLAHVPAQQFLKRLADRPAMGLTLLSGLSRWQTRLIHEISELKSKSPSQRLATFLLALAAKTAADGNSDRVRLPITKSVLASRIGIAPESLSRALNRLKTVGVETHGREVEITDIEALRRLVREGGGE</sequence>
<dbReference type="PROSITE" id="PS50042">
    <property type="entry name" value="CNMP_BINDING_3"/>
    <property type="match status" value="1"/>
</dbReference>